<dbReference type="PIRSF" id="PIRSF000915">
    <property type="entry name" value="PGP-type_phosphatase"/>
    <property type="match status" value="1"/>
</dbReference>
<feature type="active site" description="Nucleophile" evidence="3">
    <location>
        <position position="25"/>
    </location>
</feature>
<feature type="binding site" evidence="4">
    <location>
        <position position="218"/>
    </location>
    <ligand>
        <name>substrate</name>
    </ligand>
</feature>
<dbReference type="InterPro" id="IPR023214">
    <property type="entry name" value="HAD_sf"/>
</dbReference>
<dbReference type="NCBIfam" id="TIGR01460">
    <property type="entry name" value="HAD-SF-IIA"/>
    <property type="match status" value="1"/>
</dbReference>
<dbReference type="GO" id="GO:0016791">
    <property type="term" value="F:phosphatase activity"/>
    <property type="evidence" value="ECO:0007669"/>
    <property type="project" value="InterPro"/>
</dbReference>
<evidence type="ECO:0000256" key="5">
    <source>
        <dbReference type="PIRSR" id="PIRSR000915-3"/>
    </source>
</evidence>
<dbReference type="Pfam" id="PF13242">
    <property type="entry name" value="Hydrolase_like"/>
    <property type="match status" value="1"/>
</dbReference>
<dbReference type="Proteomes" id="UP000014760">
    <property type="component" value="Unassembled WGS sequence"/>
</dbReference>
<evidence type="ECO:0000256" key="2">
    <source>
        <dbReference type="PIRNR" id="PIRNR000915"/>
    </source>
</evidence>
<evidence type="ECO:0000313" key="7">
    <source>
        <dbReference type="Proteomes" id="UP000014760"/>
    </source>
</evidence>
<name>X2AMK4_CAPTE</name>
<dbReference type="InterPro" id="IPR036412">
    <property type="entry name" value="HAD-like_sf"/>
</dbReference>
<dbReference type="PANTHER" id="PTHR19288">
    <property type="entry name" value="4-NITROPHENYLPHOSPHATASE-RELATED"/>
    <property type="match status" value="1"/>
</dbReference>
<evidence type="ECO:0000256" key="1">
    <source>
        <dbReference type="ARBA" id="ARBA00022801"/>
    </source>
</evidence>
<comment type="cofactor">
    <cofactor evidence="5">
        <name>Mg(2+)</name>
        <dbReference type="ChEBI" id="CHEBI:18420"/>
    </cofactor>
    <text evidence="5">Divalent metal ions. Mg(2+) is the most effective.</text>
</comment>
<dbReference type="HOGENOM" id="CLU_043473_0_1_1"/>
<sequence>MAECLLLDKSNVKEFLDSFDTILTDCDGVLWESAAEYPIPGVPETIEQLKKLGKKVFYVSNNSTKTRAEYVVKCKKMQYEATEEEIVGCAYTTAQYIKHTLGYEGKVYIIGSSGIAGEFDAEGIQHFGVGKDEWNGRGLRDLLDIQIDPQVKCVVVGFDLHFNYVKLFTAHQYLSDPGCAFIATNTDSALGGGIFPATGPIVSAVECSTGRKATVCGKPQEPLGDILVQQHGIDPKRTVMIGDRLDTDMALAHNCGMKGLLVLTGFAQLEDVRYLAASNSTAHQKQIPHYYLPNLADLGKLITKIGLV</sequence>
<accession>X2AMK4</accession>
<feature type="binding site" evidence="5">
    <location>
        <position position="243"/>
    </location>
    <ligand>
        <name>Mg(2+)</name>
        <dbReference type="ChEBI" id="CHEBI:18420"/>
    </ligand>
</feature>
<dbReference type="Pfam" id="PF13344">
    <property type="entry name" value="Hydrolase_6"/>
    <property type="match status" value="1"/>
</dbReference>
<dbReference type="GO" id="GO:0005737">
    <property type="term" value="C:cytoplasm"/>
    <property type="evidence" value="ECO:0007669"/>
    <property type="project" value="TreeGrafter"/>
</dbReference>
<reference evidence="7" key="1">
    <citation type="submission" date="2012-12" db="EMBL/GenBank/DDBJ databases">
        <authorList>
            <person name="Hellsten U."/>
            <person name="Grimwood J."/>
            <person name="Chapman J.A."/>
            <person name="Shapiro H."/>
            <person name="Aerts A."/>
            <person name="Otillar R.P."/>
            <person name="Terry A.Y."/>
            <person name="Boore J.L."/>
            <person name="Simakov O."/>
            <person name="Marletaz F."/>
            <person name="Cho S.-J."/>
            <person name="Edsinger-Gonzales E."/>
            <person name="Havlak P."/>
            <person name="Kuo D.-H."/>
            <person name="Larsson T."/>
            <person name="Lv J."/>
            <person name="Arendt D."/>
            <person name="Savage R."/>
            <person name="Osoegawa K."/>
            <person name="de Jong P."/>
            <person name="Lindberg D.R."/>
            <person name="Seaver E.C."/>
            <person name="Weisblat D.A."/>
            <person name="Putnam N.H."/>
            <person name="Grigoriev I.V."/>
            <person name="Rokhsar D.S."/>
        </authorList>
    </citation>
    <scope>NUCLEOTIDE SEQUENCE</scope>
    <source>
        <strain evidence="7">I ESC-2004</strain>
    </source>
</reference>
<dbReference type="OMA" id="CETDIKF"/>
<protein>
    <recommendedName>
        <fullName evidence="8">Phosphoglycolate phosphatase</fullName>
    </recommendedName>
</protein>
<feature type="active site" description="Proton donor" evidence="3">
    <location>
        <position position="27"/>
    </location>
</feature>
<comment type="similarity">
    <text evidence="2">Belongs to the HAD-like hydrolase superfamily.</text>
</comment>
<dbReference type="InterPro" id="IPR006349">
    <property type="entry name" value="PGP_euk"/>
</dbReference>
<feature type="binding site" evidence="5">
    <location>
        <position position="27"/>
    </location>
    <ligand>
        <name>Mg(2+)</name>
        <dbReference type="ChEBI" id="CHEBI:18420"/>
    </ligand>
</feature>
<reference evidence="7" key="2">
    <citation type="journal article" date="2013" name="Nature">
        <title>Insights into bilaterian evolution from three spiralian genomes.</title>
        <authorList>
            <person name="Simakov O."/>
            <person name="Marletaz F."/>
            <person name="Cho S.J."/>
            <person name="Edsinger-Gonzales E."/>
            <person name="Havlak P."/>
            <person name="Hellsten U."/>
            <person name="Kuo D.H."/>
            <person name="Larsson T."/>
            <person name="Lv J."/>
            <person name="Arendt D."/>
            <person name="Savage R."/>
            <person name="Osoegawa K."/>
            <person name="de Jong P."/>
            <person name="Grimwood J."/>
            <person name="Chapman J.A."/>
            <person name="Shapiro H."/>
            <person name="Aerts A."/>
            <person name="Otillar R.P."/>
            <person name="Terry A.Y."/>
            <person name="Boore J.L."/>
            <person name="Grigoriev I.V."/>
            <person name="Lindberg D.R."/>
            <person name="Seaver E.C."/>
            <person name="Weisblat D.A."/>
            <person name="Putnam N.H."/>
            <person name="Rokhsar D.S."/>
        </authorList>
    </citation>
    <scope>NUCLEOTIDE SEQUENCE</scope>
    <source>
        <strain evidence="7">I ESC-2004</strain>
    </source>
</reference>
<dbReference type="AlphaFoldDB" id="X2AMK4"/>
<evidence type="ECO:0000313" key="6">
    <source>
        <dbReference type="EnsemblMetazoa" id="CapteP217713"/>
    </source>
</evidence>
<keyword evidence="1 2" id="KW-0378">Hydrolase</keyword>
<dbReference type="Gene3D" id="3.40.50.1000">
    <property type="entry name" value="HAD superfamily/HAD-like"/>
    <property type="match status" value="2"/>
</dbReference>
<dbReference type="NCBIfam" id="TIGR01452">
    <property type="entry name" value="PGP_euk"/>
    <property type="match status" value="1"/>
</dbReference>
<feature type="binding site" evidence="5">
    <location>
        <position position="25"/>
    </location>
    <ligand>
        <name>Mg(2+)</name>
        <dbReference type="ChEBI" id="CHEBI:18420"/>
    </ligand>
</feature>
<dbReference type="EnsemblMetazoa" id="CapteT217713">
    <property type="protein sequence ID" value="CapteP217713"/>
    <property type="gene ID" value="CapteG217713"/>
</dbReference>
<dbReference type="GO" id="GO:0046872">
    <property type="term" value="F:metal ion binding"/>
    <property type="evidence" value="ECO:0007669"/>
    <property type="project" value="UniProtKB-KW"/>
</dbReference>
<dbReference type="InterPro" id="IPR006357">
    <property type="entry name" value="HAD-SF_hydro_IIA"/>
</dbReference>
<organism evidence="6 7">
    <name type="scientific">Capitella teleta</name>
    <name type="common">Polychaete worm</name>
    <dbReference type="NCBI Taxonomy" id="283909"/>
    <lineage>
        <taxon>Eukaryota</taxon>
        <taxon>Metazoa</taxon>
        <taxon>Spiralia</taxon>
        <taxon>Lophotrochozoa</taxon>
        <taxon>Annelida</taxon>
        <taxon>Polychaeta</taxon>
        <taxon>Sedentaria</taxon>
        <taxon>Scolecida</taxon>
        <taxon>Capitellidae</taxon>
        <taxon>Capitella</taxon>
    </lineage>
</organism>
<dbReference type="SUPFAM" id="SSF56784">
    <property type="entry name" value="HAD-like"/>
    <property type="match status" value="1"/>
</dbReference>
<evidence type="ECO:0008006" key="8">
    <source>
        <dbReference type="Google" id="ProtNLM"/>
    </source>
</evidence>
<dbReference type="PANTHER" id="PTHR19288:SF93">
    <property type="entry name" value="FI11325P-RELATED"/>
    <property type="match status" value="1"/>
</dbReference>
<evidence type="ECO:0000256" key="4">
    <source>
        <dbReference type="PIRSR" id="PIRSR000915-2"/>
    </source>
</evidence>
<keyword evidence="5" id="KW-0479">Metal-binding</keyword>
<proteinExistence type="inferred from homology"/>
<feature type="binding site" evidence="4">
    <location>
        <begin position="60"/>
        <end position="62"/>
    </location>
    <ligand>
        <name>substrate</name>
    </ligand>
</feature>
<keyword evidence="5" id="KW-0460">Magnesium</keyword>
<dbReference type="EMBL" id="AMQN01000223">
    <property type="status" value="NOT_ANNOTATED_CDS"/>
    <property type="molecule type" value="Genomic_DNA"/>
</dbReference>
<dbReference type="OrthoDB" id="413953at2759"/>
<evidence type="ECO:0000256" key="3">
    <source>
        <dbReference type="PIRSR" id="PIRSR000915-1"/>
    </source>
</evidence>
<reference evidence="6" key="3">
    <citation type="submission" date="2015-06" db="UniProtKB">
        <authorList>
            <consortium name="EnsemblMetazoa"/>
        </authorList>
    </citation>
    <scope>IDENTIFICATION</scope>
</reference>
<keyword evidence="7" id="KW-1185">Reference proteome</keyword>